<evidence type="ECO:0000313" key="2">
    <source>
        <dbReference type="Proteomes" id="UP000828941"/>
    </source>
</evidence>
<accession>A0ACB9L976</accession>
<sequence length="389" mass="42527">MPSRSASRRKAKRNASSKMKTLTKPNHHSSPNVQSQGKCDLRFRSCQEENGSVGKLKPTGQNYPFVAVEEKKRGYCLSRGAEQVSAGKNKMEGSFNGTLEETQKVESQSEQDKEVTVETGGEASVTENPESLIEPPKENDDENKELTDSVKVEEKEGVSESVVEPVESSTRDFTEQVEESVENPEGTDKVEFESKQEDVKDLPPQEDASGFSSTVEEVKELEDKDLPSSVEENELPAVVADENLRGTEPVEPTEVLEKTEETQAPPLEDDSSSSLTASDIVSKVTEETTLLKSDDTKTEAISKGTEETATDVKIEESSVVHETSKGNTNESSQPLANVPADETTSATVKDKNEIPRSIENPTIESVNESQHTGWRSCCGLLEVLRGGDR</sequence>
<organism evidence="1 2">
    <name type="scientific">Bauhinia variegata</name>
    <name type="common">Purple orchid tree</name>
    <name type="synonym">Phanera variegata</name>
    <dbReference type="NCBI Taxonomy" id="167791"/>
    <lineage>
        <taxon>Eukaryota</taxon>
        <taxon>Viridiplantae</taxon>
        <taxon>Streptophyta</taxon>
        <taxon>Embryophyta</taxon>
        <taxon>Tracheophyta</taxon>
        <taxon>Spermatophyta</taxon>
        <taxon>Magnoliopsida</taxon>
        <taxon>eudicotyledons</taxon>
        <taxon>Gunneridae</taxon>
        <taxon>Pentapetalae</taxon>
        <taxon>rosids</taxon>
        <taxon>fabids</taxon>
        <taxon>Fabales</taxon>
        <taxon>Fabaceae</taxon>
        <taxon>Cercidoideae</taxon>
        <taxon>Cercideae</taxon>
        <taxon>Bauhiniinae</taxon>
        <taxon>Bauhinia</taxon>
    </lineage>
</organism>
<reference evidence="1 2" key="1">
    <citation type="journal article" date="2022" name="DNA Res.">
        <title>Chromosomal-level genome assembly of the orchid tree Bauhinia variegata (Leguminosae; Cercidoideae) supports the allotetraploid origin hypothesis of Bauhinia.</title>
        <authorList>
            <person name="Zhong Y."/>
            <person name="Chen Y."/>
            <person name="Zheng D."/>
            <person name="Pang J."/>
            <person name="Liu Y."/>
            <person name="Luo S."/>
            <person name="Meng S."/>
            <person name="Qian L."/>
            <person name="Wei D."/>
            <person name="Dai S."/>
            <person name="Zhou R."/>
        </authorList>
    </citation>
    <scope>NUCLEOTIDE SEQUENCE [LARGE SCALE GENOMIC DNA]</scope>
    <source>
        <strain evidence="1">BV-YZ2020</strain>
    </source>
</reference>
<dbReference type="Proteomes" id="UP000828941">
    <property type="component" value="Chromosome 12"/>
</dbReference>
<proteinExistence type="predicted"/>
<dbReference type="EMBL" id="CM039437">
    <property type="protein sequence ID" value="KAI4306023.1"/>
    <property type="molecule type" value="Genomic_DNA"/>
</dbReference>
<name>A0ACB9L976_BAUVA</name>
<keyword evidence="2" id="KW-1185">Reference proteome</keyword>
<evidence type="ECO:0000313" key="1">
    <source>
        <dbReference type="EMBL" id="KAI4306023.1"/>
    </source>
</evidence>
<comment type="caution">
    <text evidence="1">The sequence shown here is derived from an EMBL/GenBank/DDBJ whole genome shotgun (WGS) entry which is preliminary data.</text>
</comment>
<gene>
    <name evidence="1" type="ORF">L6164_029339</name>
</gene>
<protein>
    <submittedName>
        <fullName evidence="1">Uncharacterized protein</fullName>
    </submittedName>
</protein>